<evidence type="ECO:0000256" key="1">
    <source>
        <dbReference type="SAM" id="Phobius"/>
    </source>
</evidence>
<keyword evidence="3" id="KW-1185">Reference proteome</keyword>
<evidence type="ECO:0000313" key="3">
    <source>
        <dbReference type="Proteomes" id="UP001500433"/>
    </source>
</evidence>
<accession>A0ABP9ETP3</accession>
<gene>
    <name evidence="2" type="ORF">GCM10023311_04880</name>
</gene>
<dbReference type="RefSeq" id="WP_345272413.1">
    <property type="nucleotide sequence ID" value="NZ_BAABJH010000001.1"/>
</dbReference>
<comment type="caution">
    <text evidence="2">The sequence shown here is derived from an EMBL/GenBank/DDBJ whole genome shotgun (WGS) entry which is preliminary data.</text>
</comment>
<reference evidence="3" key="1">
    <citation type="journal article" date="2019" name="Int. J. Syst. Evol. Microbiol.">
        <title>The Global Catalogue of Microorganisms (GCM) 10K type strain sequencing project: providing services to taxonomists for standard genome sequencing and annotation.</title>
        <authorList>
            <consortium name="The Broad Institute Genomics Platform"/>
            <consortium name="The Broad Institute Genome Sequencing Center for Infectious Disease"/>
            <person name="Wu L."/>
            <person name="Ma J."/>
        </authorList>
    </citation>
    <scope>NUCLEOTIDE SEQUENCE [LARGE SCALE GENOMIC DNA]</scope>
    <source>
        <strain evidence="3">JCM 18274</strain>
    </source>
</reference>
<dbReference type="EMBL" id="BAABJH010000001">
    <property type="protein sequence ID" value="GAA4885268.1"/>
    <property type="molecule type" value="Genomic_DNA"/>
</dbReference>
<feature type="transmembrane region" description="Helical" evidence="1">
    <location>
        <begin position="30"/>
        <end position="49"/>
    </location>
</feature>
<name>A0ABP9ETP3_9FLAO</name>
<evidence type="ECO:0000313" key="2">
    <source>
        <dbReference type="EMBL" id="GAA4885268.1"/>
    </source>
</evidence>
<keyword evidence="1" id="KW-0812">Transmembrane</keyword>
<organism evidence="2 3">
    <name type="scientific">Flaviramulus aquimarinus</name>
    <dbReference type="NCBI Taxonomy" id="1170456"/>
    <lineage>
        <taxon>Bacteria</taxon>
        <taxon>Pseudomonadati</taxon>
        <taxon>Bacteroidota</taxon>
        <taxon>Flavobacteriia</taxon>
        <taxon>Flavobacteriales</taxon>
        <taxon>Flavobacteriaceae</taxon>
        <taxon>Flaviramulus</taxon>
    </lineage>
</organism>
<proteinExistence type="predicted"/>
<sequence length="205" mass="23113">MSTEIVIIIIGVVFVFFAFVNILKIKDSLFRSALGILGVLLIIYGGYFYESINPKGQIEQVEVEKKGQIDFPIKNIQVLSPIEGDSVNCRILTMGVYPDSHDKDIWVLLKPSDNKYYPQSDHTNTSYKKDGKWQVITRFGGDMGESFDIVVYETDSLASQYFSSTIENWKAALSYPGLKPEELPNGAHEVERIVVSLKDNCRGVF</sequence>
<keyword evidence="1" id="KW-1133">Transmembrane helix</keyword>
<keyword evidence="1" id="KW-0472">Membrane</keyword>
<evidence type="ECO:0008006" key="4">
    <source>
        <dbReference type="Google" id="ProtNLM"/>
    </source>
</evidence>
<dbReference type="Proteomes" id="UP001500433">
    <property type="component" value="Unassembled WGS sequence"/>
</dbReference>
<feature type="transmembrane region" description="Helical" evidence="1">
    <location>
        <begin position="6"/>
        <end position="23"/>
    </location>
</feature>
<protein>
    <recommendedName>
        <fullName evidence="4">DUF2892 domain-containing protein</fullName>
    </recommendedName>
</protein>